<organism evidence="4 5">
    <name type="scientific">Corynebacterium zhongnanshanii</name>
    <dbReference type="NCBI Taxonomy" id="2768834"/>
    <lineage>
        <taxon>Bacteria</taxon>
        <taxon>Bacillati</taxon>
        <taxon>Actinomycetota</taxon>
        <taxon>Actinomycetes</taxon>
        <taxon>Mycobacteriales</taxon>
        <taxon>Corynebacteriaceae</taxon>
        <taxon>Corynebacterium</taxon>
    </lineage>
</organism>
<feature type="domain" description="AB hydrolase-1" evidence="3">
    <location>
        <begin position="51"/>
        <end position="180"/>
    </location>
</feature>
<dbReference type="InterPro" id="IPR002410">
    <property type="entry name" value="Peptidase_S33"/>
</dbReference>
<dbReference type="Pfam" id="PF00561">
    <property type="entry name" value="Abhydrolase_1"/>
    <property type="match status" value="1"/>
</dbReference>
<reference evidence="4 5" key="1">
    <citation type="submission" date="2019-10" db="EMBL/GenBank/DDBJ databases">
        <title>Corynebacterium sp novel species isolated from the respiratory tract of Marmot.</title>
        <authorList>
            <person name="Zhang G."/>
        </authorList>
    </citation>
    <scope>NUCLEOTIDE SEQUENCE [LARGE SCALE GENOMIC DNA]</scope>
    <source>
        <strain evidence="4 5">336</strain>
    </source>
</reference>
<sequence>MTAIRESRRFGHTLREHVIEVPWDPFDPAAHADTFELFAREIIPPGGEDLPVLLYLQGGPGFPAPRPAEPAGVIAKALERYRVVLMDQRGTGRSHRIDRRSPAIDRRADRLALLRQEYIVSDAESLREHLGLKKWSLFGQSFGGFCITTYLSMCPDSVDRAFLTGGLPSVTRGVDDVYRSTYGKLAVRHERFFRECPWAESRIAEIVDHLDNSDERLPTGERLSSRRFRTIGIELGRGHGFDTLAYLLEDPFRVVRGEKSLKTDFLADVGARVSFEDGPLYAAIHESIYGGVAGDPQTRWAAHRVREEFEEFAEEPSGRIFLTGEHIYPWQFQEDPALHAFADAAEELAQRSWERSPYDVAALGEAQAVASAAIYVDDIFVPFEESLETAAAYRDLRPMITNAFQHNGIAHDGKGIMSELMRLADDH</sequence>
<dbReference type="InterPro" id="IPR051601">
    <property type="entry name" value="Serine_prot/Carboxylest_S33"/>
</dbReference>
<comment type="caution">
    <text evidence="4">The sequence shown here is derived from an EMBL/GenBank/DDBJ whole genome shotgun (WGS) entry which is preliminary data.</text>
</comment>
<dbReference type="InterPro" id="IPR000073">
    <property type="entry name" value="AB_hydrolase_1"/>
</dbReference>
<dbReference type="GO" id="GO:0016787">
    <property type="term" value="F:hydrolase activity"/>
    <property type="evidence" value="ECO:0007669"/>
    <property type="project" value="UniProtKB-KW"/>
</dbReference>
<evidence type="ECO:0000313" key="5">
    <source>
        <dbReference type="Proteomes" id="UP000436181"/>
    </source>
</evidence>
<dbReference type="PRINTS" id="PR00793">
    <property type="entry name" value="PROAMNOPTASE"/>
</dbReference>
<accession>A0ABQ6VFV1</accession>
<comment type="similarity">
    <text evidence="1">Belongs to the peptidase S33 family.</text>
</comment>
<evidence type="ECO:0000259" key="3">
    <source>
        <dbReference type="Pfam" id="PF00561"/>
    </source>
</evidence>
<dbReference type="Proteomes" id="UP000436181">
    <property type="component" value="Unassembled WGS sequence"/>
</dbReference>
<dbReference type="EMBL" id="WBZJ01000001">
    <property type="protein sequence ID" value="KAB3523290.1"/>
    <property type="molecule type" value="Genomic_DNA"/>
</dbReference>
<keyword evidence="5" id="KW-1185">Reference proteome</keyword>
<evidence type="ECO:0000313" key="4">
    <source>
        <dbReference type="EMBL" id="KAB3523290.1"/>
    </source>
</evidence>
<dbReference type="Gene3D" id="3.40.50.1820">
    <property type="entry name" value="alpha/beta hydrolase"/>
    <property type="match status" value="1"/>
</dbReference>
<dbReference type="PANTHER" id="PTHR43248">
    <property type="entry name" value="2-SUCCINYL-6-HYDROXY-2,4-CYCLOHEXADIENE-1-CARBOXYLATE SYNTHASE"/>
    <property type="match status" value="1"/>
</dbReference>
<proteinExistence type="inferred from homology"/>
<evidence type="ECO:0000256" key="1">
    <source>
        <dbReference type="ARBA" id="ARBA00010088"/>
    </source>
</evidence>
<name>A0ABQ6VFV1_9CORY</name>
<dbReference type="SUPFAM" id="SSF53474">
    <property type="entry name" value="alpha/beta-Hydrolases"/>
    <property type="match status" value="1"/>
</dbReference>
<dbReference type="PANTHER" id="PTHR43248:SF2">
    <property type="entry name" value="PROLYL AMINOPEPTIDASE"/>
    <property type="match status" value="1"/>
</dbReference>
<dbReference type="InterPro" id="IPR029058">
    <property type="entry name" value="AB_hydrolase_fold"/>
</dbReference>
<gene>
    <name evidence="4" type="ORF">F8377_03915</name>
</gene>
<evidence type="ECO:0000256" key="2">
    <source>
        <dbReference type="ARBA" id="ARBA00022801"/>
    </source>
</evidence>
<protein>
    <submittedName>
        <fullName evidence="4">Alpha/beta hydrolase</fullName>
    </submittedName>
</protein>
<keyword evidence="2 4" id="KW-0378">Hydrolase</keyword>
<dbReference type="RefSeq" id="WP_151844040.1">
    <property type="nucleotide sequence ID" value="NZ_WBZJ01000001.1"/>
</dbReference>